<evidence type="ECO:0000313" key="2">
    <source>
        <dbReference type="EMBL" id="KKR33199.1"/>
    </source>
</evidence>
<feature type="transmembrane region" description="Helical" evidence="1">
    <location>
        <begin position="22"/>
        <end position="43"/>
    </location>
</feature>
<evidence type="ECO:0000313" key="3">
    <source>
        <dbReference type="Proteomes" id="UP000034539"/>
    </source>
</evidence>
<keyword evidence="1" id="KW-0472">Membrane</keyword>
<dbReference type="EMBL" id="LBXN01000021">
    <property type="protein sequence ID" value="KKR33199.1"/>
    <property type="molecule type" value="Genomic_DNA"/>
</dbReference>
<protein>
    <recommendedName>
        <fullName evidence="4">YtkA-like domain-containing protein</fullName>
    </recommendedName>
</protein>
<reference evidence="2 3" key="1">
    <citation type="journal article" date="2015" name="Nature">
        <title>rRNA introns, odd ribosomes, and small enigmatic genomes across a large radiation of phyla.</title>
        <authorList>
            <person name="Brown C.T."/>
            <person name="Hug L.A."/>
            <person name="Thomas B.C."/>
            <person name="Sharon I."/>
            <person name="Castelle C.J."/>
            <person name="Singh A."/>
            <person name="Wilkins M.J."/>
            <person name="Williams K.H."/>
            <person name="Banfield J.F."/>
        </authorList>
    </citation>
    <scope>NUCLEOTIDE SEQUENCE [LARGE SCALE GENOMIC DNA]</scope>
</reference>
<keyword evidence="1" id="KW-0812">Transmembrane</keyword>
<proteinExistence type="predicted"/>
<dbReference type="Proteomes" id="UP000034539">
    <property type="component" value="Unassembled WGS sequence"/>
</dbReference>
<organism evidence="2 3">
    <name type="scientific">Candidatus Gottesmanbacteria bacterium GW2011_GWC2_39_8</name>
    <dbReference type="NCBI Taxonomy" id="1618450"/>
    <lineage>
        <taxon>Bacteria</taxon>
        <taxon>Candidatus Gottesmaniibacteriota</taxon>
    </lineage>
</organism>
<dbReference type="AlphaFoldDB" id="A0A0G0PYI2"/>
<evidence type="ECO:0008006" key="4">
    <source>
        <dbReference type="Google" id="ProtNLM"/>
    </source>
</evidence>
<gene>
    <name evidence="2" type="ORF">UT63_C0021G0007</name>
</gene>
<sequence length="159" mass="17940">MEKSAENENENKKATNLLSNKFAWVGALVGVVLLAAFGWYFLVPRGPKYAVIMVDAKNEVPTEGVATFTWRIEGPPININHTSVHFGQISDPGEFNTEMSHEQTKYTDQVKDFADGNYSVPLQFVGNAKIEKSGKYYMRVHALIEGKNYWSPEFNFEAK</sequence>
<keyword evidence="1" id="KW-1133">Transmembrane helix</keyword>
<evidence type="ECO:0000256" key="1">
    <source>
        <dbReference type="SAM" id="Phobius"/>
    </source>
</evidence>
<comment type="caution">
    <text evidence="2">The sequence shown here is derived from an EMBL/GenBank/DDBJ whole genome shotgun (WGS) entry which is preliminary data.</text>
</comment>
<name>A0A0G0PYI2_9BACT</name>
<accession>A0A0G0PYI2</accession>